<dbReference type="InterPro" id="IPR011600">
    <property type="entry name" value="Pept_C14_caspase"/>
</dbReference>
<dbReference type="PROSITE" id="PS51257">
    <property type="entry name" value="PROKAR_LIPOPROTEIN"/>
    <property type="match status" value="1"/>
</dbReference>
<dbReference type="Proteomes" id="UP000593875">
    <property type="component" value="Chromosome"/>
</dbReference>
<feature type="signal peptide" evidence="2">
    <location>
        <begin position="1"/>
        <end position="27"/>
    </location>
</feature>
<sequence>MTNSFLRVLALLTVLLLGGCAASQMHGYEPTYYSYNVPQPLLDAVRLKLRQNGLVDAGIVRDSTGRVRLAGSYANEDEVDRAFVIVQSIVGIKSTSPFYPENVKLTRWESEASRALAANTTASRADTRPGRRIAFVVGINTFKDSKHFKPVPGEDDARVVMRSAEKAGYSVISLLGSQATKAAIEAALARVERDLRPQDSLFIYVSTHGTQPLPTPQGGDNRRMSIVAWDSGDASINNEPDYYLNLQRTAVSDTLVQQLAKKPTRNTRILIDTCYSGEMLRGLPDASGGYIARTNHGAPERAGISLASWTGPAFTAKGIRQAFEGPPADLGKGKAARTTLADELGSERAYTIITATSEGEQSLAPGNPDSTFTLGARQLKGSFFTQAFFAYLDEAQGHVEPAFEKAREFTRNKAQEVSRGERTQVPRHFATQSADRNSL</sequence>
<protein>
    <submittedName>
        <fullName evidence="4">Caspase family protein</fullName>
    </submittedName>
</protein>
<feature type="compositionally biased region" description="Basic and acidic residues" evidence="1">
    <location>
        <begin position="411"/>
        <end position="424"/>
    </location>
</feature>
<feature type="compositionally biased region" description="Polar residues" evidence="1">
    <location>
        <begin position="430"/>
        <end position="439"/>
    </location>
</feature>
<dbReference type="Gene3D" id="3.40.50.1460">
    <property type="match status" value="1"/>
</dbReference>
<dbReference type="KEGG" id="mlir:LPB04_08760"/>
<evidence type="ECO:0000259" key="3">
    <source>
        <dbReference type="Pfam" id="PF00656"/>
    </source>
</evidence>
<dbReference type="InterPro" id="IPR029030">
    <property type="entry name" value="Caspase-like_dom_sf"/>
</dbReference>
<feature type="region of interest" description="Disordered" evidence="1">
    <location>
        <begin position="411"/>
        <end position="439"/>
    </location>
</feature>
<keyword evidence="2" id="KW-0732">Signal</keyword>
<dbReference type="EMBL" id="CP062941">
    <property type="protein sequence ID" value="QOL51333.1"/>
    <property type="molecule type" value="Genomic_DNA"/>
</dbReference>
<evidence type="ECO:0000256" key="2">
    <source>
        <dbReference type="SAM" id="SignalP"/>
    </source>
</evidence>
<feature type="chain" id="PRO_5032844696" evidence="2">
    <location>
        <begin position="28"/>
        <end position="439"/>
    </location>
</feature>
<evidence type="ECO:0000256" key="1">
    <source>
        <dbReference type="SAM" id="MobiDB-lite"/>
    </source>
</evidence>
<organism evidence="4 5">
    <name type="scientific">Massilia litorea</name>
    <dbReference type="NCBI Taxonomy" id="2769491"/>
    <lineage>
        <taxon>Bacteria</taxon>
        <taxon>Pseudomonadati</taxon>
        <taxon>Pseudomonadota</taxon>
        <taxon>Betaproteobacteria</taxon>
        <taxon>Burkholderiales</taxon>
        <taxon>Oxalobacteraceae</taxon>
        <taxon>Telluria group</taxon>
        <taxon>Massilia</taxon>
    </lineage>
</organism>
<dbReference type="RefSeq" id="WP_193688308.1">
    <property type="nucleotide sequence ID" value="NZ_CP062941.1"/>
</dbReference>
<dbReference type="SUPFAM" id="SSF52129">
    <property type="entry name" value="Caspase-like"/>
    <property type="match status" value="1"/>
</dbReference>
<evidence type="ECO:0000313" key="5">
    <source>
        <dbReference type="Proteomes" id="UP000593875"/>
    </source>
</evidence>
<evidence type="ECO:0000313" key="4">
    <source>
        <dbReference type="EMBL" id="QOL51333.1"/>
    </source>
</evidence>
<dbReference type="GO" id="GO:0006508">
    <property type="term" value="P:proteolysis"/>
    <property type="evidence" value="ECO:0007669"/>
    <property type="project" value="InterPro"/>
</dbReference>
<dbReference type="Pfam" id="PF00656">
    <property type="entry name" value="Peptidase_C14"/>
    <property type="match status" value="1"/>
</dbReference>
<name>A0A7L9U8F0_9BURK</name>
<feature type="domain" description="Peptidase C14 caspase" evidence="3">
    <location>
        <begin position="131"/>
        <end position="430"/>
    </location>
</feature>
<proteinExistence type="predicted"/>
<keyword evidence="5" id="KW-1185">Reference proteome</keyword>
<reference evidence="4 5" key="1">
    <citation type="submission" date="2020-10" db="EMBL/GenBank/DDBJ databases">
        <title>Genome sequencing of Massilia sp. LPB0304.</title>
        <authorList>
            <person name="Kim J."/>
        </authorList>
    </citation>
    <scope>NUCLEOTIDE SEQUENCE [LARGE SCALE GENOMIC DNA]</scope>
    <source>
        <strain evidence="4 5">LPB0304</strain>
    </source>
</reference>
<gene>
    <name evidence="4" type="ORF">LPB04_08760</name>
</gene>
<accession>A0A7L9U8F0</accession>
<dbReference type="GO" id="GO:0004197">
    <property type="term" value="F:cysteine-type endopeptidase activity"/>
    <property type="evidence" value="ECO:0007669"/>
    <property type="project" value="InterPro"/>
</dbReference>
<dbReference type="AlphaFoldDB" id="A0A7L9U8F0"/>